<dbReference type="Proteomes" id="UP001066276">
    <property type="component" value="Chromosome 5"/>
</dbReference>
<dbReference type="EMBL" id="JANPWB010000009">
    <property type="protein sequence ID" value="KAJ1157286.1"/>
    <property type="molecule type" value="Genomic_DNA"/>
</dbReference>
<accession>A0AAV7S011</accession>
<feature type="compositionally biased region" description="Basic and acidic residues" evidence="1">
    <location>
        <begin position="134"/>
        <end position="156"/>
    </location>
</feature>
<dbReference type="AlphaFoldDB" id="A0AAV7S011"/>
<feature type="region of interest" description="Disordered" evidence="1">
    <location>
        <begin position="132"/>
        <end position="158"/>
    </location>
</feature>
<evidence type="ECO:0000256" key="1">
    <source>
        <dbReference type="SAM" id="MobiDB-lite"/>
    </source>
</evidence>
<proteinExistence type="predicted"/>
<protein>
    <submittedName>
        <fullName evidence="2">Uncharacterized protein</fullName>
    </submittedName>
</protein>
<organism evidence="2 3">
    <name type="scientific">Pleurodeles waltl</name>
    <name type="common">Iberian ribbed newt</name>
    <dbReference type="NCBI Taxonomy" id="8319"/>
    <lineage>
        <taxon>Eukaryota</taxon>
        <taxon>Metazoa</taxon>
        <taxon>Chordata</taxon>
        <taxon>Craniata</taxon>
        <taxon>Vertebrata</taxon>
        <taxon>Euteleostomi</taxon>
        <taxon>Amphibia</taxon>
        <taxon>Batrachia</taxon>
        <taxon>Caudata</taxon>
        <taxon>Salamandroidea</taxon>
        <taxon>Salamandridae</taxon>
        <taxon>Pleurodelinae</taxon>
        <taxon>Pleurodeles</taxon>
    </lineage>
</organism>
<comment type="caution">
    <text evidence="2">The sequence shown here is derived from an EMBL/GenBank/DDBJ whole genome shotgun (WGS) entry which is preliminary data.</text>
</comment>
<keyword evidence="3" id="KW-1185">Reference proteome</keyword>
<evidence type="ECO:0000313" key="2">
    <source>
        <dbReference type="EMBL" id="KAJ1157286.1"/>
    </source>
</evidence>
<sequence>MEIDGKVAEAVELLKEAGRLDLLREEALITGRPVRKASAGVATAVVACSPPRAATMQVKGVAQGAAAAQGVSAAGKGRAGRRGLRKRALRVSLGAETSADSASGAANMRIKMGLQGEARPQGWGMLRAGARLGHSKDGGRGDQEESVRVGESKDPRVPISEKWPTMLRWSSSDEDGGDVGGGWPEVEGPLVDRSKGAPRKVYGARKAGTSLREEEISLGGDVSGEEEGCEVRGRVKVFSAPGTPDLSWQETLDYDEDDPGKLGGARSPWEEEKEGPRAGSRMTSPGRRGRRQGAADASSGLCGGVGLAPPMPQPGRSNVRAHQGGGREAEEGIPAARGAGSMVSVLAGEWWRWMKWSRM</sequence>
<evidence type="ECO:0000313" key="3">
    <source>
        <dbReference type="Proteomes" id="UP001066276"/>
    </source>
</evidence>
<gene>
    <name evidence="2" type="ORF">NDU88_010001</name>
</gene>
<reference evidence="2" key="1">
    <citation type="journal article" date="2022" name="bioRxiv">
        <title>Sequencing and chromosome-scale assembly of the giantPleurodeles waltlgenome.</title>
        <authorList>
            <person name="Brown T."/>
            <person name="Elewa A."/>
            <person name="Iarovenko S."/>
            <person name="Subramanian E."/>
            <person name="Araus A.J."/>
            <person name="Petzold A."/>
            <person name="Susuki M."/>
            <person name="Suzuki K.-i.T."/>
            <person name="Hayashi T."/>
            <person name="Toyoda A."/>
            <person name="Oliveira C."/>
            <person name="Osipova E."/>
            <person name="Leigh N.D."/>
            <person name="Simon A."/>
            <person name="Yun M.H."/>
        </authorList>
    </citation>
    <scope>NUCLEOTIDE SEQUENCE</scope>
    <source>
        <strain evidence="2">20211129_DDA</strain>
        <tissue evidence="2">Liver</tissue>
    </source>
</reference>
<feature type="region of interest" description="Disordered" evidence="1">
    <location>
        <begin position="235"/>
        <end position="335"/>
    </location>
</feature>
<name>A0AAV7S011_PLEWA</name>